<protein>
    <recommendedName>
        <fullName evidence="5">Polymer-forming cytoskeletal protein</fullName>
    </recommendedName>
</protein>
<dbReference type="OrthoDB" id="5382758at2"/>
<dbReference type="STRING" id="394096.DB31_5510"/>
<evidence type="ECO:0000313" key="3">
    <source>
        <dbReference type="EMBL" id="KFE70468.1"/>
    </source>
</evidence>
<reference evidence="3 4" key="1">
    <citation type="submission" date="2014-04" db="EMBL/GenBank/DDBJ databases">
        <title>Genome assembly of Hyalangium minutum DSM 14724.</title>
        <authorList>
            <person name="Sharma G."/>
            <person name="Subramanian S."/>
        </authorList>
    </citation>
    <scope>NUCLEOTIDE SEQUENCE [LARGE SCALE GENOMIC DNA]</scope>
    <source>
        <strain evidence="3 4">DSM 14724</strain>
    </source>
</reference>
<sequence length="196" mass="20365">MRSMSLPSLALATFLALPALAEDSGKAAAPAPKQASQRKEDSAPKVRCEVHSKNGSRAVQGQDLILNSGEQAKDAVAVDGNVVIRKGAVVGDVVAIRGRVIIEEGAVVKGDAVALGGELHLRKNARVKGDAMALGGTLQLDEGASVDGDRVNFSLGFNGEDLAQSFLKKALENSDCSITVSGDDDDDDDHDEDEDA</sequence>
<dbReference type="Gene3D" id="2.160.10.10">
    <property type="entry name" value="Hexapeptide repeat proteins"/>
    <property type="match status" value="1"/>
</dbReference>
<dbReference type="InterPro" id="IPR011004">
    <property type="entry name" value="Trimer_LpxA-like_sf"/>
</dbReference>
<feature type="region of interest" description="Disordered" evidence="1">
    <location>
        <begin position="177"/>
        <end position="196"/>
    </location>
</feature>
<proteinExistence type="predicted"/>
<organism evidence="3 4">
    <name type="scientific">Hyalangium minutum</name>
    <dbReference type="NCBI Taxonomy" id="394096"/>
    <lineage>
        <taxon>Bacteria</taxon>
        <taxon>Pseudomonadati</taxon>
        <taxon>Myxococcota</taxon>
        <taxon>Myxococcia</taxon>
        <taxon>Myxococcales</taxon>
        <taxon>Cystobacterineae</taxon>
        <taxon>Archangiaceae</taxon>
        <taxon>Hyalangium</taxon>
    </lineage>
</organism>
<accession>A0A085WS05</accession>
<evidence type="ECO:0008006" key="5">
    <source>
        <dbReference type="Google" id="ProtNLM"/>
    </source>
</evidence>
<evidence type="ECO:0000256" key="2">
    <source>
        <dbReference type="SAM" id="SignalP"/>
    </source>
</evidence>
<gene>
    <name evidence="3" type="ORF">DB31_5510</name>
</gene>
<feature type="chain" id="PRO_5001799924" description="Polymer-forming cytoskeletal protein" evidence="2">
    <location>
        <begin position="22"/>
        <end position="196"/>
    </location>
</feature>
<feature type="compositionally biased region" description="Basic and acidic residues" evidence="1">
    <location>
        <begin position="37"/>
        <end position="46"/>
    </location>
</feature>
<evidence type="ECO:0000313" key="4">
    <source>
        <dbReference type="Proteomes" id="UP000028725"/>
    </source>
</evidence>
<feature type="compositionally biased region" description="Acidic residues" evidence="1">
    <location>
        <begin position="182"/>
        <end position="196"/>
    </location>
</feature>
<dbReference type="AlphaFoldDB" id="A0A085WS05"/>
<keyword evidence="4" id="KW-1185">Reference proteome</keyword>
<keyword evidence="2" id="KW-0732">Signal</keyword>
<dbReference type="SUPFAM" id="SSF51161">
    <property type="entry name" value="Trimeric LpxA-like enzymes"/>
    <property type="match status" value="1"/>
</dbReference>
<name>A0A085WS05_9BACT</name>
<comment type="caution">
    <text evidence="3">The sequence shown here is derived from an EMBL/GenBank/DDBJ whole genome shotgun (WGS) entry which is preliminary data.</text>
</comment>
<dbReference type="Proteomes" id="UP000028725">
    <property type="component" value="Unassembled WGS sequence"/>
</dbReference>
<dbReference type="PATRIC" id="fig|394096.3.peg.1989"/>
<feature type="compositionally biased region" description="Low complexity" evidence="1">
    <location>
        <begin position="26"/>
        <end position="35"/>
    </location>
</feature>
<dbReference type="EMBL" id="JMCB01000003">
    <property type="protein sequence ID" value="KFE70468.1"/>
    <property type="molecule type" value="Genomic_DNA"/>
</dbReference>
<feature type="signal peptide" evidence="2">
    <location>
        <begin position="1"/>
        <end position="21"/>
    </location>
</feature>
<feature type="region of interest" description="Disordered" evidence="1">
    <location>
        <begin position="26"/>
        <end position="46"/>
    </location>
</feature>
<evidence type="ECO:0000256" key="1">
    <source>
        <dbReference type="SAM" id="MobiDB-lite"/>
    </source>
</evidence>